<dbReference type="Pfam" id="PF01019">
    <property type="entry name" value="G_glu_transpept"/>
    <property type="match status" value="1"/>
</dbReference>
<organism>
    <name type="scientific">Ixodes scapularis</name>
    <name type="common">Black-legged tick</name>
    <name type="synonym">Deer tick</name>
    <dbReference type="NCBI Taxonomy" id="6945"/>
    <lineage>
        <taxon>Eukaryota</taxon>
        <taxon>Metazoa</taxon>
        <taxon>Ecdysozoa</taxon>
        <taxon>Arthropoda</taxon>
        <taxon>Chelicerata</taxon>
        <taxon>Arachnida</taxon>
        <taxon>Acari</taxon>
        <taxon>Parasitiformes</taxon>
        <taxon>Ixodida</taxon>
        <taxon>Ixodoidea</taxon>
        <taxon>Ixodidae</taxon>
        <taxon>Ixodinae</taxon>
        <taxon>Ixodes</taxon>
    </lineage>
</organism>
<reference evidence="4" key="2">
    <citation type="submission" date="2020-05" db="UniProtKB">
        <authorList>
            <consortium name="EnsemblMetazoa"/>
        </authorList>
    </citation>
    <scope>IDENTIFICATION</scope>
    <source>
        <strain evidence="4">wikel</strain>
    </source>
</reference>
<evidence type="ECO:0000313" key="5">
    <source>
        <dbReference type="Proteomes" id="UP000001555"/>
    </source>
</evidence>
<accession>B7P2R2</accession>
<dbReference type="EnsemblMetazoa" id="ISCW024014-RA">
    <property type="protein sequence ID" value="ISCW024014-PA"/>
    <property type="gene ID" value="ISCW024014"/>
</dbReference>
<dbReference type="PaxDb" id="6945-B7P2R2"/>
<dbReference type="EMBL" id="DS624178">
    <property type="protein sequence ID" value="EEC00884.1"/>
    <property type="molecule type" value="Genomic_DNA"/>
</dbReference>
<dbReference type="VEuPathDB" id="VectorBase:ISCW024661"/>
<dbReference type="VEuPathDB" id="VectorBase:ISCI024014"/>
<dbReference type="EMBL" id="ABJB010977238">
    <property type="status" value="NOT_ANNOTATED_CDS"/>
    <property type="molecule type" value="Genomic_DNA"/>
</dbReference>
<dbReference type="PANTHER" id="PTHR11686">
    <property type="entry name" value="GAMMA GLUTAMYL TRANSPEPTIDASE"/>
    <property type="match status" value="1"/>
</dbReference>
<evidence type="ECO:0000256" key="1">
    <source>
        <dbReference type="PIRSR" id="PIRSR600101-2"/>
    </source>
</evidence>
<dbReference type="STRING" id="6945.B7P2R2"/>
<dbReference type="InterPro" id="IPR029055">
    <property type="entry name" value="Ntn_hydrolases_N"/>
</dbReference>
<dbReference type="PRINTS" id="PR01210">
    <property type="entry name" value="GGTRANSPTASE"/>
</dbReference>
<dbReference type="GO" id="GO:0036374">
    <property type="term" value="F:glutathione hydrolase activity"/>
    <property type="evidence" value="ECO:0007669"/>
    <property type="project" value="InterPro"/>
</dbReference>
<dbReference type="Proteomes" id="UP000001555">
    <property type="component" value="Unassembled WGS sequence"/>
</dbReference>
<feature type="binding site" evidence="1">
    <location>
        <position position="71"/>
    </location>
    <ligand>
        <name>L-glutamate</name>
        <dbReference type="ChEBI" id="CHEBI:29985"/>
    </ligand>
</feature>
<feature type="non-terminal residue" evidence="2">
    <location>
        <position position="1"/>
    </location>
</feature>
<dbReference type="EMBL" id="ABJB010745222">
    <property type="status" value="NOT_ANNOTATED_CDS"/>
    <property type="molecule type" value="Genomic_DNA"/>
</dbReference>
<dbReference type="InterPro" id="IPR000101">
    <property type="entry name" value="GGT_peptidase"/>
</dbReference>
<dbReference type="Gene3D" id="3.60.20.40">
    <property type="match status" value="1"/>
</dbReference>
<proteinExistence type="predicted"/>
<dbReference type="EMBL" id="DS890567">
    <property type="protein sequence ID" value="EEC15572.1"/>
    <property type="molecule type" value="Genomic_DNA"/>
</dbReference>
<gene>
    <name evidence="2" type="ORF">IscW_ISCW024014</name>
    <name evidence="3" type="ORF">IscW_ISCW024661</name>
</gene>
<evidence type="ECO:0000313" key="3">
    <source>
        <dbReference type="EMBL" id="EEC15572.1"/>
    </source>
</evidence>
<dbReference type="SUPFAM" id="SSF56235">
    <property type="entry name" value="N-terminal nucleophile aminohydrolases (Ntn hydrolases)"/>
    <property type="match status" value="1"/>
</dbReference>
<dbReference type="VEuPathDB" id="VectorBase:ISCW024014"/>
<keyword evidence="5" id="KW-1185">Reference proteome</keyword>
<sequence>FSFGSQVVFRGVVLNNHMDDFSIPGESNAWGLSSSEPNYVRPGKRPMSSTAPSVVVDRNGDVELVLGGSGGAKITSAVAWVSSHLIDG</sequence>
<dbReference type="AlphaFoldDB" id="B7P2R2"/>
<feature type="binding site" evidence="1">
    <location>
        <position position="20"/>
    </location>
    <ligand>
        <name>L-glutamate</name>
        <dbReference type="ChEBI" id="CHEBI:29985"/>
    </ligand>
</feature>
<dbReference type="HOGENOM" id="CLU_2433210_0_0_1"/>
<feature type="non-terminal residue" evidence="2">
    <location>
        <position position="88"/>
    </location>
</feature>
<reference evidence="2 5" key="1">
    <citation type="submission" date="2008-03" db="EMBL/GenBank/DDBJ databases">
        <title>Annotation of Ixodes scapularis.</title>
        <authorList>
            <consortium name="Ixodes scapularis Genome Project Consortium"/>
            <person name="Caler E."/>
            <person name="Hannick L.I."/>
            <person name="Bidwell S."/>
            <person name="Joardar V."/>
            <person name="Thiagarajan M."/>
            <person name="Amedeo P."/>
            <person name="Galinsky K.J."/>
            <person name="Schobel S."/>
            <person name="Inman J."/>
            <person name="Hostetler J."/>
            <person name="Miller J."/>
            <person name="Hammond M."/>
            <person name="Megy K."/>
            <person name="Lawson D."/>
            <person name="Kodira C."/>
            <person name="Sutton G."/>
            <person name="Meyer J."/>
            <person name="Hill C.A."/>
            <person name="Birren B."/>
            <person name="Nene V."/>
            <person name="Collins F."/>
            <person name="Alarcon-Chaidez F."/>
            <person name="Wikel S."/>
            <person name="Strausberg R."/>
        </authorList>
    </citation>
    <scope>NUCLEOTIDE SEQUENCE [LARGE SCALE GENOMIC DNA]</scope>
    <source>
        <strain evidence="5">Wikel</strain>
        <strain evidence="2">Wikel colony</strain>
    </source>
</reference>
<evidence type="ECO:0000313" key="4">
    <source>
        <dbReference type="EnsemblMetazoa" id="ISCW024014-PA"/>
    </source>
</evidence>
<dbReference type="PANTHER" id="PTHR11686:SF9">
    <property type="entry name" value="RE13973P"/>
    <property type="match status" value="1"/>
</dbReference>
<name>B7P2R2_IXOSC</name>
<evidence type="ECO:0000313" key="2">
    <source>
        <dbReference type="EMBL" id="EEC00884.1"/>
    </source>
</evidence>
<protein>
    <submittedName>
        <fullName evidence="2 4">Gamma glutamyl transpeptidase, putative</fullName>
    </submittedName>
</protein>
<feature type="binding site" evidence="1">
    <location>
        <begin position="48"/>
        <end position="49"/>
    </location>
    <ligand>
        <name>L-glutamate</name>
        <dbReference type="ChEBI" id="CHEBI:29985"/>
    </ligand>
</feature>
<dbReference type="GO" id="GO:0006751">
    <property type="term" value="P:glutathione catabolic process"/>
    <property type="evidence" value="ECO:0007669"/>
    <property type="project" value="InterPro"/>
</dbReference>
<dbReference type="EnsemblMetazoa" id="ISCW024661-RA">
    <property type="protein sequence ID" value="ISCW024661-PA"/>
    <property type="gene ID" value="ISCW024661"/>
</dbReference>
<dbReference type="InterPro" id="IPR043137">
    <property type="entry name" value="GGT_ssub_C"/>
</dbReference>